<dbReference type="AlphaFoldDB" id="A0A2Z6SIN7"/>
<sequence length="167" mass="19647">MDISGQLTEHEPAHEKIYNPKSNRMIAINGQVYRKLLFGGYIHWREERLLIPPLHKLLILRRYLSFISYRIWNIVSERSLLAVVNEKISLLQVLLKANWHDFTLCQLLKLCWEREETKAYRNNVLMKFLHHPNLAPSKYRPSALYDAFTKTNALGPEGILALARAFY</sequence>
<dbReference type="Proteomes" id="UP000615446">
    <property type="component" value="Unassembled WGS sequence"/>
</dbReference>
<organism evidence="1 3">
    <name type="scientific">Rhizophagus clarus</name>
    <dbReference type="NCBI Taxonomy" id="94130"/>
    <lineage>
        <taxon>Eukaryota</taxon>
        <taxon>Fungi</taxon>
        <taxon>Fungi incertae sedis</taxon>
        <taxon>Mucoromycota</taxon>
        <taxon>Glomeromycotina</taxon>
        <taxon>Glomeromycetes</taxon>
        <taxon>Glomerales</taxon>
        <taxon>Glomeraceae</taxon>
        <taxon>Rhizophagus</taxon>
    </lineage>
</organism>
<evidence type="ECO:0000313" key="3">
    <source>
        <dbReference type="Proteomes" id="UP000247702"/>
    </source>
</evidence>
<dbReference type="EMBL" id="BEXD01004370">
    <property type="protein sequence ID" value="GBC10292.1"/>
    <property type="molecule type" value="Genomic_DNA"/>
</dbReference>
<reference evidence="1 3" key="1">
    <citation type="submission" date="2017-11" db="EMBL/GenBank/DDBJ databases">
        <title>The genome of Rhizophagus clarus HR1 reveals common genetic basis of auxotrophy among arbuscular mycorrhizal fungi.</title>
        <authorList>
            <person name="Kobayashi Y."/>
        </authorList>
    </citation>
    <scope>NUCLEOTIDE SEQUENCE [LARGE SCALE GENOMIC DNA]</scope>
    <source>
        <strain evidence="1 3">HR1</strain>
    </source>
</reference>
<proteinExistence type="predicted"/>
<dbReference type="STRING" id="94130.A0A2Z6SIN7"/>
<keyword evidence="3" id="KW-1185">Reference proteome</keyword>
<evidence type="ECO:0000313" key="2">
    <source>
        <dbReference type="EMBL" id="GES73969.1"/>
    </source>
</evidence>
<reference evidence="2" key="2">
    <citation type="submission" date="2019-10" db="EMBL/GenBank/DDBJ databases">
        <title>Conservation and host-specific expression of non-tandemly repeated heterogenous ribosome RNA gene in arbuscular mycorrhizal fungi.</title>
        <authorList>
            <person name="Maeda T."/>
            <person name="Kobayashi Y."/>
            <person name="Nakagawa T."/>
            <person name="Ezawa T."/>
            <person name="Yamaguchi K."/>
            <person name="Bino T."/>
            <person name="Nishimoto Y."/>
            <person name="Shigenobu S."/>
            <person name="Kawaguchi M."/>
        </authorList>
    </citation>
    <scope>NUCLEOTIDE SEQUENCE</scope>
    <source>
        <strain evidence="2">HR1</strain>
    </source>
</reference>
<dbReference type="OrthoDB" id="2353976at2759"/>
<gene>
    <name evidence="2" type="ORF">RCL2_000147300</name>
    <name evidence="1" type="ORF">RclHR1_00950029</name>
</gene>
<comment type="caution">
    <text evidence="1">The sequence shown here is derived from an EMBL/GenBank/DDBJ whole genome shotgun (WGS) entry which is preliminary data.</text>
</comment>
<evidence type="ECO:0000313" key="1">
    <source>
        <dbReference type="EMBL" id="GBC10292.1"/>
    </source>
</evidence>
<protein>
    <submittedName>
        <fullName evidence="1">Uncharacterized protein</fullName>
    </submittedName>
</protein>
<accession>A0A2Z6SIN7</accession>
<dbReference type="Proteomes" id="UP000247702">
    <property type="component" value="Unassembled WGS sequence"/>
</dbReference>
<name>A0A2Z6SIN7_9GLOM</name>
<dbReference type="EMBL" id="BLAL01000011">
    <property type="protein sequence ID" value="GES73969.1"/>
    <property type="molecule type" value="Genomic_DNA"/>
</dbReference>